<dbReference type="Pfam" id="PF07734">
    <property type="entry name" value="FBA_1"/>
    <property type="match status" value="1"/>
</dbReference>
<gene>
    <name evidence="2" type="ORF">RGQ29_014356</name>
</gene>
<dbReference type="InterPro" id="IPR036047">
    <property type="entry name" value="F-box-like_dom_sf"/>
</dbReference>
<dbReference type="Proteomes" id="UP001324115">
    <property type="component" value="Unassembled WGS sequence"/>
</dbReference>
<dbReference type="InterPro" id="IPR050796">
    <property type="entry name" value="SCF_F-box_component"/>
</dbReference>
<dbReference type="SMART" id="SM00256">
    <property type="entry name" value="FBOX"/>
    <property type="match status" value="1"/>
</dbReference>
<name>A0AAN7FLM5_QUERU</name>
<evidence type="ECO:0000313" key="2">
    <source>
        <dbReference type="EMBL" id="KAK4596280.1"/>
    </source>
</evidence>
<dbReference type="PANTHER" id="PTHR31672:SF13">
    <property type="entry name" value="F-BOX PROTEIN CPR30-LIKE"/>
    <property type="match status" value="1"/>
</dbReference>
<organism evidence="2 3">
    <name type="scientific">Quercus rubra</name>
    <name type="common">Northern red oak</name>
    <name type="synonym">Quercus borealis</name>
    <dbReference type="NCBI Taxonomy" id="3512"/>
    <lineage>
        <taxon>Eukaryota</taxon>
        <taxon>Viridiplantae</taxon>
        <taxon>Streptophyta</taxon>
        <taxon>Embryophyta</taxon>
        <taxon>Tracheophyta</taxon>
        <taxon>Spermatophyta</taxon>
        <taxon>Magnoliopsida</taxon>
        <taxon>eudicotyledons</taxon>
        <taxon>Gunneridae</taxon>
        <taxon>Pentapetalae</taxon>
        <taxon>rosids</taxon>
        <taxon>fabids</taxon>
        <taxon>Fagales</taxon>
        <taxon>Fagaceae</taxon>
        <taxon>Quercus</taxon>
    </lineage>
</organism>
<dbReference type="CDD" id="cd22157">
    <property type="entry name" value="F-box_AtFBW1-like"/>
    <property type="match status" value="1"/>
</dbReference>
<evidence type="ECO:0000313" key="3">
    <source>
        <dbReference type="Proteomes" id="UP001324115"/>
    </source>
</evidence>
<protein>
    <recommendedName>
        <fullName evidence="1">F-box domain-containing protein</fullName>
    </recommendedName>
</protein>
<dbReference type="InterPro" id="IPR006527">
    <property type="entry name" value="F-box-assoc_dom_typ1"/>
</dbReference>
<dbReference type="PANTHER" id="PTHR31672">
    <property type="entry name" value="BNACNNG10540D PROTEIN"/>
    <property type="match status" value="1"/>
</dbReference>
<accession>A0AAN7FLM5</accession>
<sequence length="395" mass="45321">MLRHDLPQDVVVEILSRLPVKSLMRFNCVHKSWYALMRSHHFIIKHHKFATSNNLGRGVLFKYRSSKGHLCVSLLSNDTLEVSRDVDLLSLFPDKIDYLPCIYGPCNGIFLLQGLYKMGDNAEDLVLWNPATRETKVLPKIKRGCRYNSGKHLDCKFGFGIDPNTNDYKVVRIVDCHGCRQQPQFEVYNLSTDSWRVIDRSPSKLYNIHSSRFPSYLNGFHHWKAAEVYMKARGKGWMFPEHGPTRMFIVSFDMSNEVFLETPLPTVPCALGSLKKDIAVINDSVSLIVGYRGTRNLRNGWFDIWVMSSEIGVERTWTKKFKVEGSGLEFADRLLEIREDGLVILHKIDGSMAVYDRKTQELRKFAKYGNHSYECLAVTYTETLAFMNGGGNISE</sequence>
<evidence type="ECO:0000259" key="1">
    <source>
        <dbReference type="PROSITE" id="PS50181"/>
    </source>
</evidence>
<dbReference type="PROSITE" id="PS50181">
    <property type="entry name" value="FBOX"/>
    <property type="match status" value="1"/>
</dbReference>
<keyword evidence="3" id="KW-1185">Reference proteome</keyword>
<proteinExistence type="predicted"/>
<dbReference type="Pfam" id="PF00646">
    <property type="entry name" value="F-box"/>
    <property type="match status" value="1"/>
</dbReference>
<dbReference type="EMBL" id="JAXUIC010000003">
    <property type="protein sequence ID" value="KAK4596280.1"/>
    <property type="molecule type" value="Genomic_DNA"/>
</dbReference>
<comment type="caution">
    <text evidence="2">The sequence shown here is derived from an EMBL/GenBank/DDBJ whole genome shotgun (WGS) entry which is preliminary data.</text>
</comment>
<dbReference type="SUPFAM" id="SSF81383">
    <property type="entry name" value="F-box domain"/>
    <property type="match status" value="1"/>
</dbReference>
<reference evidence="2 3" key="1">
    <citation type="journal article" date="2023" name="G3 (Bethesda)">
        <title>A haplotype-resolved chromosome-scale genome for Quercus rubra L. provides insights into the genetics of adaptive traits for red oak species.</title>
        <authorList>
            <person name="Kapoor B."/>
            <person name="Jenkins J."/>
            <person name="Schmutz J."/>
            <person name="Zhebentyayeva T."/>
            <person name="Kuelheim C."/>
            <person name="Coggeshall M."/>
            <person name="Heim C."/>
            <person name="Lasky J.R."/>
            <person name="Leites L."/>
            <person name="Islam-Faridi N."/>
            <person name="Romero-Severson J."/>
            <person name="DeLeo V.L."/>
            <person name="Lucas S.M."/>
            <person name="Lazic D."/>
            <person name="Gailing O."/>
            <person name="Carlson J."/>
            <person name="Staton M."/>
        </authorList>
    </citation>
    <scope>NUCLEOTIDE SEQUENCE [LARGE SCALE GENOMIC DNA]</scope>
    <source>
        <strain evidence="2">Pseudo-F2</strain>
    </source>
</reference>
<dbReference type="AlphaFoldDB" id="A0AAN7FLM5"/>
<feature type="domain" description="F-box" evidence="1">
    <location>
        <begin position="1"/>
        <end position="46"/>
    </location>
</feature>
<dbReference type="NCBIfam" id="TIGR01640">
    <property type="entry name" value="F_box_assoc_1"/>
    <property type="match status" value="1"/>
</dbReference>
<dbReference type="InterPro" id="IPR017451">
    <property type="entry name" value="F-box-assoc_interact_dom"/>
</dbReference>
<dbReference type="Gene3D" id="1.20.1280.50">
    <property type="match status" value="1"/>
</dbReference>
<dbReference type="InterPro" id="IPR001810">
    <property type="entry name" value="F-box_dom"/>
</dbReference>